<dbReference type="GO" id="GO:0005524">
    <property type="term" value="F:ATP binding"/>
    <property type="evidence" value="ECO:0007669"/>
    <property type="project" value="UniProtKB-KW"/>
</dbReference>
<comment type="function">
    <text evidence="9 10">Catalyzes the 2-thiolation of uridine at the wobble position (U34) of tRNA, leading to the formation of s(2)U34.</text>
</comment>
<dbReference type="Pfam" id="PF20259">
    <property type="entry name" value="tRNA_Me_trans_M"/>
    <property type="match status" value="1"/>
</dbReference>
<feature type="binding site" evidence="10">
    <location>
        <begin position="7"/>
        <end position="14"/>
    </location>
    <ligand>
        <name>ATP</name>
        <dbReference type="ChEBI" id="CHEBI:30616"/>
    </ligand>
</feature>
<dbReference type="HAMAP" id="MF_00144">
    <property type="entry name" value="tRNA_thiouridyl_MnmA"/>
    <property type="match status" value="1"/>
</dbReference>
<dbReference type="FunFam" id="2.30.30.280:FF:000001">
    <property type="entry name" value="tRNA-specific 2-thiouridylase MnmA"/>
    <property type="match status" value="1"/>
</dbReference>
<dbReference type="PANTHER" id="PTHR11933:SF5">
    <property type="entry name" value="MITOCHONDRIAL TRNA-SPECIFIC 2-THIOURIDYLASE 1"/>
    <property type="match status" value="1"/>
</dbReference>
<comment type="subcellular location">
    <subcellularLocation>
        <location evidence="10">Cytoplasm</location>
    </subcellularLocation>
</comment>
<dbReference type="InterPro" id="IPR023382">
    <property type="entry name" value="MnmA-like_central_sf"/>
</dbReference>
<evidence type="ECO:0000256" key="7">
    <source>
        <dbReference type="ARBA" id="ARBA00023157"/>
    </source>
</evidence>
<evidence type="ECO:0000313" key="16">
    <source>
        <dbReference type="Proteomes" id="UP001431572"/>
    </source>
</evidence>
<keyword evidence="4 10" id="KW-0547">Nucleotide-binding</keyword>
<dbReference type="RefSeq" id="WP_341470325.1">
    <property type="nucleotide sequence ID" value="NZ_CP128400.1"/>
</dbReference>
<dbReference type="NCBIfam" id="TIGR00420">
    <property type="entry name" value="trmU"/>
    <property type="match status" value="1"/>
</dbReference>
<evidence type="ECO:0000256" key="2">
    <source>
        <dbReference type="ARBA" id="ARBA00022679"/>
    </source>
</evidence>
<dbReference type="EMBL" id="JACATZ010000003">
    <property type="protein sequence ID" value="NWJ48488.1"/>
    <property type="molecule type" value="Genomic_DNA"/>
</dbReference>
<organism evidence="13 15">
    <name type="scientific">Candidatus Chlorohelix allophototropha</name>
    <dbReference type="NCBI Taxonomy" id="3003348"/>
    <lineage>
        <taxon>Bacteria</taxon>
        <taxon>Bacillati</taxon>
        <taxon>Chloroflexota</taxon>
        <taxon>Chloroflexia</taxon>
        <taxon>Candidatus Chloroheliales</taxon>
        <taxon>Candidatus Chloroheliaceae</taxon>
        <taxon>Candidatus Chlorohelix</taxon>
    </lineage>
</organism>
<evidence type="ECO:0000313" key="14">
    <source>
        <dbReference type="EMBL" id="WJW68421.1"/>
    </source>
</evidence>
<feature type="domain" description="tRNA-specific 2-thiouridylase MnmA-like central" evidence="12">
    <location>
        <begin position="213"/>
        <end position="278"/>
    </location>
</feature>
<feature type="active site" description="Cysteine persulfide intermediate" evidence="10">
    <location>
        <position position="204"/>
    </location>
</feature>
<dbReference type="GO" id="GO:0002143">
    <property type="term" value="P:tRNA wobble position uridine thiolation"/>
    <property type="evidence" value="ECO:0007669"/>
    <property type="project" value="TreeGrafter"/>
</dbReference>
<dbReference type="InterPro" id="IPR014729">
    <property type="entry name" value="Rossmann-like_a/b/a_fold"/>
</dbReference>
<feature type="region of interest" description="Interaction with tRNA" evidence="10">
    <location>
        <begin position="154"/>
        <end position="156"/>
    </location>
</feature>
<comment type="caution">
    <text evidence="10">Lacks conserved residue(s) required for the propagation of feature annotation.</text>
</comment>
<evidence type="ECO:0000313" key="15">
    <source>
        <dbReference type="Proteomes" id="UP000521676"/>
    </source>
</evidence>
<dbReference type="GO" id="GO:0005737">
    <property type="term" value="C:cytoplasm"/>
    <property type="evidence" value="ECO:0007669"/>
    <property type="project" value="UniProtKB-SubCell"/>
</dbReference>
<proteinExistence type="inferred from homology"/>
<name>A0A8T7M8K0_9CHLR</name>
<feature type="site" description="Interaction with tRNA" evidence="10">
    <location>
        <position position="131"/>
    </location>
</feature>
<feature type="binding site" evidence="10">
    <location>
        <position position="130"/>
    </location>
    <ligand>
        <name>ATP</name>
        <dbReference type="ChEBI" id="CHEBI:30616"/>
    </ligand>
</feature>
<evidence type="ECO:0000256" key="9">
    <source>
        <dbReference type="ARBA" id="ARBA00056575"/>
    </source>
</evidence>
<dbReference type="InterPro" id="IPR046885">
    <property type="entry name" value="MnmA-like_C"/>
</dbReference>
<dbReference type="AlphaFoldDB" id="A0A8T7M8K0"/>
<keyword evidence="1 10" id="KW-0820">tRNA-binding</keyword>
<dbReference type="EMBL" id="CP128400">
    <property type="protein sequence ID" value="WJW68421.1"/>
    <property type="molecule type" value="Genomic_DNA"/>
</dbReference>
<evidence type="ECO:0000256" key="8">
    <source>
        <dbReference type="ARBA" id="ARBA00051542"/>
    </source>
</evidence>
<comment type="catalytic activity">
    <reaction evidence="8 10">
        <text>S-sulfanyl-L-cysteinyl-[protein] + uridine(34) in tRNA + AH2 + ATP = 2-thiouridine(34) in tRNA + L-cysteinyl-[protein] + A + AMP + diphosphate + H(+)</text>
        <dbReference type="Rhea" id="RHEA:47032"/>
        <dbReference type="Rhea" id="RHEA-COMP:10131"/>
        <dbReference type="Rhea" id="RHEA-COMP:11726"/>
        <dbReference type="Rhea" id="RHEA-COMP:11727"/>
        <dbReference type="Rhea" id="RHEA-COMP:11728"/>
        <dbReference type="ChEBI" id="CHEBI:13193"/>
        <dbReference type="ChEBI" id="CHEBI:15378"/>
        <dbReference type="ChEBI" id="CHEBI:17499"/>
        <dbReference type="ChEBI" id="CHEBI:29950"/>
        <dbReference type="ChEBI" id="CHEBI:30616"/>
        <dbReference type="ChEBI" id="CHEBI:33019"/>
        <dbReference type="ChEBI" id="CHEBI:61963"/>
        <dbReference type="ChEBI" id="CHEBI:65315"/>
        <dbReference type="ChEBI" id="CHEBI:87170"/>
        <dbReference type="ChEBI" id="CHEBI:456215"/>
        <dbReference type="EC" id="2.8.1.13"/>
    </reaction>
</comment>
<evidence type="ECO:0000313" key="13">
    <source>
        <dbReference type="EMBL" id="NWJ48488.1"/>
    </source>
</evidence>
<keyword evidence="3 10" id="KW-0819">tRNA processing</keyword>
<evidence type="ECO:0000256" key="6">
    <source>
        <dbReference type="ARBA" id="ARBA00022884"/>
    </source>
</evidence>
<dbReference type="GO" id="GO:0103016">
    <property type="term" value="F:tRNA-uridine 2-sulfurtransferase activity"/>
    <property type="evidence" value="ECO:0007669"/>
    <property type="project" value="UniProtKB-EC"/>
</dbReference>
<keyword evidence="16" id="KW-1185">Reference proteome</keyword>
<dbReference type="Proteomes" id="UP001431572">
    <property type="component" value="Chromosome 2"/>
</dbReference>
<accession>A0A8T7M8K0</accession>
<reference evidence="13 15" key="1">
    <citation type="submission" date="2020-06" db="EMBL/GenBank/DDBJ databases">
        <title>Anoxygenic phototrophic Chloroflexota member uses a Type I reaction center.</title>
        <authorList>
            <person name="Tsuji J.M."/>
            <person name="Shaw N.A."/>
            <person name="Nagashima S."/>
            <person name="Venkiteswaran J."/>
            <person name="Schiff S.L."/>
            <person name="Hanada S."/>
            <person name="Tank M."/>
            <person name="Neufeld J.D."/>
        </authorList>
    </citation>
    <scope>NUCLEOTIDE SEQUENCE [LARGE SCALE GENOMIC DNA]</scope>
    <source>
        <strain evidence="13">L227-S17</strain>
    </source>
</reference>
<keyword evidence="5 10" id="KW-0067">ATP-binding</keyword>
<dbReference type="CDD" id="cd01998">
    <property type="entry name" value="MnmA_TRMU-like"/>
    <property type="match status" value="1"/>
</dbReference>
<keyword evidence="7" id="KW-1015">Disulfide bond</keyword>
<dbReference type="Pfam" id="PF03054">
    <property type="entry name" value="tRNA_Me_trans"/>
    <property type="match status" value="1"/>
</dbReference>
<dbReference type="FunFam" id="3.40.50.620:FF:000115">
    <property type="entry name" value="tRNA-specific 2-thiouridylase MnmA"/>
    <property type="match status" value="1"/>
</dbReference>
<dbReference type="Gene3D" id="3.40.50.620">
    <property type="entry name" value="HUPs"/>
    <property type="match status" value="1"/>
</dbReference>
<evidence type="ECO:0000256" key="5">
    <source>
        <dbReference type="ARBA" id="ARBA00022840"/>
    </source>
</evidence>
<dbReference type="GO" id="GO:0000049">
    <property type="term" value="F:tRNA binding"/>
    <property type="evidence" value="ECO:0007669"/>
    <property type="project" value="UniProtKB-KW"/>
</dbReference>
<keyword evidence="2 10" id="KW-0808">Transferase</keyword>
<dbReference type="EC" id="2.8.1.13" evidence="10"/>
<dbReference type="PANTHER" id="PTHR11933">
    <property type="entry name" value="TRNA 5-METHYLAMINOMETHYL-2-THIOURIDYLATE -METHYLTRANSFERASE"/>
    <property type="match status" value="1"/>
</dbReference>
<evidence type="ECO:0000256" key="3">
    <source>
        <dbReference type="ARBA" id="ARBA00022694"/>
    </source>
</evidence>
<feature type="active site" description="Nucleophile" evidence="10">
    <location>
        <position position="106"/>
    </location>
</feature>
<keyword evidence="6 10" id="KW-0694">RNA-binding</keyword>
<dbReference type="Proteomes" id="UP000521676">
    <property type="component" value="Unassembled WGS sequence"/>
</dbReference>
<gene>
    <name evidence="10 13" type="primary">mnmA</name>
    <name evidence="13" type="ORF">HXX08_21740</name>
    <name evidence="14" type="ORF">OZ401_004032</name>
</gene>
<dbReference type="Pfam" id="PF20258">
    <property type="entry name" value="tRNA_Me_trans_C"/>
    <property type="match status" value="1"/>
</dbReference>
<dbReference type="SUPFAM" id="SSF52402">
    <property type="entry name" value="Adenine nucleotide alpha hydrolases-like"/>
    <property type="match status" value="1"/>
</dbReference>
<protein>
    <recommendedName>
        <fullName evidence="10">tRNA-specific 2-thiouridylase MnmA</fullName>
        <ecNumber evidence="10">2.8.1.13</ecNumber>
    </recommendedName>
</protein>
<dbReference type="Gene3D" id="2.30.30.280">
    <property type="entry name" value="Adenine nucleotide alpha hydrolases-like domains"/>
    <property type="match status" value="1"/>
</dbReference>
<feature type="domain" description="tRNA-specific 2-thiouridylase MnmA-like C-terminal" evidence="11">
    <location>
        <begin position="285"/>
        <end position="362"/>
    </location>
</feature>
<evidence type="ECO:0000259" key="12">
    <source>
        <dbReference type="Pfam" id="PF20259"/>
    </source>
</evidence>
<comment type="similarity">
    <text evidence="10">Belongs to the MnmA/TRMU family.</text>
</comment>
<feature type="site" description="Interaction with tRNA" evidence="10">
    <location>
        <position position="346"/>
    </location>
</feature>
<evidence type="ECO:0000256" key="1">
    <source>
        <dbReference type="ARBA" id="ARBA00022555"/>
    </source>
</evidence>
<dbReference type="InterPro" id="IPR004506">
    <property type="entry name" value="MnmA-like"/>
</dbReference>
<dbReference type="InterPro" id="IPR046884">
    <property type="entry name" value="MnmA-like_central"/>
</dbReference>
<dbReference type="NCBIfam" id="NF001138">
    <property type="entry name" value="PRK00143.1"/>
    <property type="match status" value="1"/>
</dbReference>
<keyword evidence="10" id="KW-0963">Cytoplasm</keyword>
<dbReference type="Gene3D" id="2.40.30.10">
    <property type="entry name" value="Translation factors"/>
    <property type="match status" value="1"/>
</dbReference>
<sequence length="363" mass="40301">MATVVVAMSGGVDSSLTAALLVEQGHEVIGINMRLHGSNSDEEEQNYSLNKSCCSIVELEDARRVCQQIGIPFYAMNFEKEFRQSVIEYFIEEYERGRTPNPCVACNAFLKFRFLLDKALALGADYLATGHYARNVFDPTTQQYKLLRAVDASKDQSYVLYMLNQKQLSRILFPLGEYTKTQARQMAAQRGLATAAKPESQDICFVAGGDYRDYIKNRLSEGAATPGPIINLSGEVVGQHNGLPNYTIGQRKGIGIYAPTPTYVLKVVNESNTLVVGDDRDLFQREFEVENINWINGEWSKEPVPATVKIRYKAREASGTVQLLDSETRKARLVLDNPQRAITPGQAAVFYQGDEVLGGGVIC</sequence>
<feature type="region of interest" description="Interaction with tRNA" evidence="10">
    <location>
        <begin position="311"/>
        <end position="312"/>
    </location>
</feature>
<feature type="binding site" evidence="10">
    <location>
        <position position="33"/>
    </location>
    <ligand>
        <name>ATP</name>
        <dbReference type="ChEBI" id="CHEBI:30616"/>
    </ligand>
</feature>
<evidence type="ECO:0000256" key="10">
    <source>
        <dbReference type="HAMAP-Rule" id="MF_00144"/>
    </source>
</evidence>
<evidence type="ECO:0000259" key="11">
    <source>
        <dbReference type="Pfam" id="PF20258"/>
    </source>
</evidence>
<evidence type="ECO:0000256" key="4">
    <source>
        <dbReference type="ARBA" id="ARBA00022741"/>
    </source>
</evidence>
<reference evidence="14" key="2">
    <citation type="journal article" date="2024" name="Nature">
        <title>Anoxygenic phototroph of the Chloroflexota uses a type I reaction centre.</title>
        <authorList>
            <person name="Tsuji J.M."/>
            <person name="Shaw N.A."/>
            <person name="Nagashima S."/>
            <person name="Venkiteswaran J.J."/>
            <person name="Schiff S.L."/>
            <person name="Watanabe T."/>
            <person name="Fukui M."/>
            <person name="Hanada S."/>
            <person name="Tank M."/>
            <person name="Neufeld J.D."/>
        </authorList>
    </citation>
    <scope>NUCLEOTIDE SEQUENCE</scope>
    <source>
        <strain evidence="14">L227-S17</strain>
    </source>
</reference>